<dbReference type="RefSeq" id="WP_129601016.1">
    <property type="nucleotide sequence ID" value="NZ_SBLB01000001.1"/>
</dbReference>
<keyword evidence="2" id="KW-0812">Transmembrane</keyword>
<evidence type="ECO:0000313" key="4">
    <source>
        <dbReference type="Proteomes" id="UP000290407"/>
    </source>
</evidence>
<organism evidence="3 4">
    <name type="scientific">Spirosoma sordidisoli</name>
    <dbReference type="NCBI Taxonomy" id="2502893"/>
    <lineage>
        <taxon>Bacteria</taxon>
        <taxon>Pseudomonadati</taxon>
        <taxon>Bacteroidota</taxon>
        <taxon>Cytophagia</taxon>
        <taxon>Cytophagales</taxon>
        <taxon>Cytophagaceae</taxon>
        <taxon>Spirosoma</taxon>
    </lineage>
</organism>
<accession>A0A4Q2UQI7</accession>
<feature type="region of interest" description="Disordered" evidence="1">
    <location>
        <begin position="1"/>
        <end position="30"/>
    </location>
</feature>
<reference evidence="3 4" key="1">
    <citation type="submission" date="2019-01" db="EMBL/GenBank/DDBJ databases">
        <title>Spirosoma flava sp. nov., a propanil-degrading bacterium isolated from herbicide-contaminated soil.</title>
        <authorList>
            <person name="Zhang L."/>
            <person name="Jiang J.-D."/>
        </authorList>
    </citation>
    <scope>NUCLEOTIDE SEQUENCE [LARGE SCALE GENOMIC DNA]</scope>
    <source>
        <strain evidence="3 4">TY50</strain>
    </source>
</reference>
<feature type="region of interest" description="Disordered" evidence="1">
    <location>
        <begin position="81"/>
        <end position="109"/>
    </location>
</feature>
<feature type="region of interest" description="Disordered" evidence="1">
    <location>
        <begin position="195"/>
        <end position="236"/>
    </location>
</feature>
<dbReference type="EMBL" id="SBLB01000001">
    <property type="protein sequence ID" value="RYC72017.1"/>
    <property type="molecule type" value="Genomic_DNA"/>
</dbReference>
<gene>
    <name evidence="3" type="ORF">EQG79_07810</name>
</gene>
<feature type="compositionally biased region" description="Basic and acidic residues" evidence="1">
    <location>
        <begin position="198"/>
        <end position="211"/>
    </location>
</feature>
<dbReference type="Proteomes" id="UP000290407">
    <property type="component" value="Unassembled WGS sequence"/>
</dbReference>
<feature type="transmembrane region" description="Helical" evidence="2">
    <location>
        <begin position="52"/>
        <end position="73"/>
    </location>
</feature>
<protein>
    <submittedName>
        <fullName evidence="3">Uncharacterized protein</fullName>
    </submittedName>
</protein>
<comment type="caution">
    <text evidence="3">The sequence shown here is derived from an EMBL/GenBank/DDBJ whole genome shotgun (WGS) entry which is preliminary data.</text>
</comment>
<name>A0A4Q2UQI7_9BACT</name>
<evidence type="ECO:0000313" key="3">
    <source>
        <dbReference type="EMBL" id="RYC72017.1"/>
    </source>
</evidence>
<evidence type="ECO:0000256" key="2">
    <source>
        <dbReference type="SAM" id="Phobius"/>
    </source>
</evidence>
<keyword evidence="2" id="KW-1133">Transmembrane helix</keyword>
<proteinExistence type="predicted"/>
<keyword evidence="4" id="KW-1185">Reference proteome</keyword>
<keyword evidence="2" id="KW-0472">Membrane</keyword>
<sequence length="236" mass="25357">MKQQPDETLDQWVRQSLDRLPDGPPPGSAFDPDRVWKQLRPAMQEKPVRWPWWRVGGAVAACLIAVLVVWLSVNPRPESATGLARQTEERQPAPPAAASAPVRTYRPAPERVSVPREVAVVSGRVRKSPAPAVAPVQTTADPQLPKTLAEPVATINAPEASVPTTPAVVASAGKPASTSAAKTRRFQVVHLNELQTEDEIRPTPHRTDRFVRLGTGAPGPAPVDAATPTLTLPLNP</sequence>
<dbReference type="AlphaFoldDB" id="A0A4Q2UQI7"/>
<evidence type="ECO:0000256" key="1">
    <source>
        <dbReference type="SAM" id="MobiDB-lite"/>
    </source>
</evidence>